<evidence type="ECO:0000313" key="1">
    <source>
        <dbReference type="EMBL" id="SNW62580.1"/>
    </source>
</evidence>
<dbReference type="EMBL" id="LT906555">
    <property type="protein sequence ID" value="SNW62580.1"/>
    <property type="molecule type" value="Genomic_DNA"/>
</dbReference>
<name>A0A2I2L4Z7_9VIRU</name>
<dbReference type="RefSeq" id="YP_009448882.1">
    <property type="nucleotide sequence ID" value="NC_036594.1"/>
</dbReference>
<protein>
    <submittedName>
        <fullName evidence="1">Uncharacterized protein</fullName>
    </submittedName>
</protein>
<sequence>MYKLLVIVLFIVICEASINNSYMCIGKHYMYKRKTCDTENFMRLEDVYENTPTHYSINILEVYDVERNRIYYSAQYQKQNYTLRYYIMNDVSYHVREEKTGNSCVRILLNNKNFTYHDMSNNFNNLKSKIYTTHTITASDNIYIPVLNSDNILEKSKSHNQQLRVM</sequence>
<dbReference type="Proteomes" id="UP000236316">
    <property type="component" value="Segment"/>
</dbReference>
<accession>A0A2I2L4Z7</accession>
<proteinExistence type="predicted"/>
<gene>
    <name evidence="1" type="ORF">ORPV_676</name>
</gene>
<dbReference type="GeneID" id="35382490"/>
<reference evidence="1" key="1">
    <citation type="submission" date="2017-08" db="EMBL/GenBank/DDBJ databases">
        <authorList>
            <consortium name="Urmite Genomes"/>
        </authorList>
    </citation>
    <scope>NUCLEOTIDE SEQUENCE [LARGE SCALE GENOMIC DNA]</scope>
    <source>
        <strain evidence="1">IHUMI-LCC2</strain>
    </source>
</reference>
<keyword evidence="2" id="KW-1185">Reference proteome</keyword>
<organism evidence="1">
    <name type="scientific">Orpheovirus IHUMI-LCC2</name>
    <dbReference type="NCBI Taxonomy" id="2023057"/>
    <lineage>
        <taxon>Viruses</taxon>
        <taxon>Varidnaviria</taxon>
        <taxon>Bamfordvirae</taxon>
        <taxon>Nucleocytoviricota</taxon>
        <taxon>Megaviricetes</taxon>
        <taxon>Pimascovirales</taxon>
        <taxon>Ocovirineae</taxon>
        <taxon>Orpheoviridae</taxon>
        <taxon>Alphaorpheovirus</taxon>
        <taxon>Alphaorpheovirus massiliense</taxon>
    </lineage>
</organism>
<evidence type="ECO:0000313" key="2">
    <source>
        <dbReference type="Proteomes" id="UP000236316"/>
    </source>
</evidence>
<dbReference type="KEGG" id="vg:35382490"/>